<dbReference type="SMART" id="SM01086">
    <property type="entry name" value="ClpB_D2-small"/>
    <property type="match status" value="1"/>
</dbReference>
<comment type="caution">
    <text evidence="8">The sequence shown here is derived from an EMBL/GenBank/DDBJ whole genome shotgun (WGS) entry which is preliminary data.</text>
</comment>
<protein>
    <recommendedName>
        <fullName evidence="1">Chaperone protein ClpB</fullName>
    </recommendedName>
</protein>
<dbReference type="GO" id="GO:0006508">
    <property type="term" value="P:proteolysis"/>
    <property type="evidence" value="ECO:0007669"/>
    <property type="project" value="UniProtKB-KW"/>
</dbReference>
<evidence type="ECO:0000256" key="6">
    <source>
        <dbReference type="PROSITE-ProRule" id="PRU01251"/>
    </source>
</evidence>
<dbReference type="CDD" id="cd19499">
    <property type="entry name" value="RecA-like_ClpB_Hsp104-like"/>
    <property type="match status" value="1"/>
</dbReference>
<dbReference type="Pfam" id="PF02861">
    <property type="entry name" value="Clp_N"/>
    <property type="match status" value="1"/>
</dbReference>
<dbReference type="GO" id="GO:0008233">
    <property type="term" value="F:peptidase activity"/>
    <property type="evidence" value="ECO:0007669"/>
    <property type="project" value="UniProtKB-KW"/>
</dbReference>
<dbReference type="GeneID" id="82534806"/>
<dbReference type="InterPro" id="IPR003593">
    <property type="entry name" value="AAA+_ATPase"/>
</dbReference>
<sequence length="759" mass="85415">MFEISKELNVVLQNAQKEAKLRGHEYLTLEHIFQALLENKKVIKALQECGGNIEIMKQQVKRYLEHFLTAFPEYKDNNEMPQETLAVTRVIEMMISHVRGSQRKQAQVSDLLAAILEEEKAFCTQVLKTQGITRLNILEYITENQEEFNIGLDKTEDKVESNQRQEEQSESALERFCTNLTQEAREGKIDPVIGREVEIRRCFEILLRKKKNNPLLVGEPGVGKTAVAEGLALKITQEASPLDKTEIYMLNMGALVAGTKYRGDFEKRIKLLSDEVLERGNVVLFIDEIHMLIGAGATNSGSMDASNLLKPMLGNGKLRCIGASTYAEYRSFLDKDKALSRRFAKVEVKEPTQEESILILQGVKKYYENHHNVRYTDEGIALMVELSVRYLHERFLPDKAIDIMDEVGASYKLDGRSGKVSLQSIKQMVAKMAKIPEIEATKNDKSLLKNLEKHLKSRIFGQDEAISEVVSALKRNKAGLSTPNKPIGSFLFSGPSGVGKTELAKELAKSLNINFERIDMSEYMEKFSTSQLIGAAAGYVGYEKGGILTEMIKKNPHTLLLLDEVEKAHPEVLNLFLQVMDYGKLTDNNGQSIDFSSVILILTSNVGSKESPILGFKKDSNTRFNSAIKETFSPEFRNRLDAIIAFNALSPKEILKIVEKNIADLNQQIKAKGIEVVLEKSAREYLAEVGFNTELGARPLALVIQKEIKNPMSDLMLFGDLEKGGKIFFEYKNKQLIYHSQKPQKTTAKKTKKSTKGKE</sequence>
<dbReference type="Gene3D" id="1.10.8.60">
    <property type="match status" value="2"/>
</dbReference>
<evidence type="ECO:0000256" key="3">
    <source>
        <dbReference type="ARBA" id="ARBA00022741"/>
    </source>
</evidence>
<dbReference type="InterPro" id="IPR003959">
    <property type="entry name" value="ATPase_AAA_core"/>
</dbReference>
<dbReference type="GO" id="GO:0016887">
    <property type="term" value="F:ATP hydrolysis activity"/>
    <property type="evidence" value="ECO:0007669"/>
    <property type="project" value="InterPro"/>
</dbReference>
<dbReference type="Pfam" id="PF17871">
    <property type="entry name" value="AAA_lid_9"/>
    <property type="match status" value="1"/>
</dbReference>
<dbReference type="GO" id="GO:0034605">
    <property type="term" value="P:cellular response to heat"/>
    <property type="evidence" value="ECO:0007669"/>
    <property type="project" value="TreeGrafter"/>
</dbReference>
<dbReference type="EMBL" id="NXLS01000001">
    <property type="protein sequence ID" value="RDU64357.1"/>
    <property type="molecule type" value="Genomic_DNA"/>
</dbReference>
<dbReference type="PROSITE" id="PS51903">
    <property type="entry name" value="CLP_R"/>
    <property type="match status" value="1"/>
</dbReference>
<dbReference type="InterPro" id="IPR018368">
    <property type="entry name" value="ClpA/B_CS1"/>
</dbReference>
<proteinExistence type="predicted"/>
<dbReference type="SMART" id="SM00382">
    <property type="entry name" value="AAA"/>
    <property type="match status" value="2"/>
</dbReference>
<dbReference type="AlphaFoldDB" id="A0A3D8IGH9"/>
<gene>
    <name evidence="8" type="ORF">CQA43_00665</name>
</gene>
<dbReference type="CDD" id="cd00009">
    <property type="entry name" value="AAA"/>
    <property type="match status" value="1"/>
</dbReference>
<dbReference type="InterPro" id="IPR041546">
    <property type="entry name" value="ClpA/ClpB_AAA_lid"/>
</dbReference>
<dbReference type="PRINTS" id="PR00300">
    <property type="entry name" value="CLPPROTEASEA"/>
</dbReference>
<dbReference type="Proteomes" id="UP000256650">
    <property type="component" value="Unassembled WGS sequence"/>
</dbReference>
<dbReference type="SUPFAM" id="SSF81923">
    <property type="entry name" value="Double Clp-N motif"/>
    <property type="match status" value="1"/>
</dbReference>
<dbReference type="Gene3D" id="1.10.1780.10">
    <property type="entry name" value="Clp, N-terminal domain"/>
    <property type="match status" value="1"/>
</dbReference>
<feature type="domain" description="Clp R" evidence="7">
    <location>
        <begin position="1"/>
        <end position="147"/>
    </location>
</feature>
<organism evidence="8 9">
    <name type="scientific">Helicobacter ganmani</name>
    <dbReference type="NCBI Taxonomy" id="60246"/>
    <lineage>
        <taxon>Bacteria</taxon>
        <taxon>Pseudomonadati</taxon>
        <taxon>Campylobacterota</taxon>
        <taxon>Epsilonproteobacteria</taxon>
        <taxon>Campylobacterales</taxon>
        <taxon>Helicobacteraceae</taxon>
        <taxon>Helicobacter</taxon>
    </lineage>
</organism>
<evidence type="ECO:0000256" key="5">
    <source>
        <dbReference type="ARBA" id="ARBA00023186"/>
    </source>
</evidence>
<keyword evidence="9" id="KW-1185">Reference proteome</keyword>
<evidence type="ECO:0000259" key="7">
    <source>
        <dbReference type="PROSITE" id="PS51903"/>
    </source>
</evidence>
<dbReference type="InterPro" id="IPR050130">
    <property type="entry name" value="ClpA_ClpB"/>
</dbReference>
<dbReference type="GO" id="GO:0005524">
    <property type="term" value="F:ATP binding"/>
    <property type="evidence" value="ECO:0007669"/>
    <property type="project" value="UniProtKB-KW"/>
</dbReference>
<dbReference type="InterPro" id="IPR001270">
    <property type="entry name" value="ClpA/B"/>
</dbReference>
<keyword evidence="4 8" id="KW-0067">ATP-binding</keyword>
<evidence type="ECO:0000256" key="4">
    <source>
        <dbReference type="ARBA" id="ARBA00022840"/>
    </source>
</evidence>
<keyword evidence="8" id="KW-0645">Protease</keyword>
<evidence type="ECO:0000256" key="2">
    <source>
        <dbReference type="ARBA" id="ARBA00022737"/>
    </source>
</evidence>
<name>A0A3D8IGH9_9HELI</name>
<dbReference type="RefSeq" id="WP_115550691.1">
    <property type="nucleotide sequence ID" value="NZ_CAOUPK010000006.1"/>
</dbReference>
<dbReference type="PANTHER" id="PTHR11638">
    <property type="entry name" value="ATP-DEPENDENT CLP PROTEASE"/>
    <property type="match status" value="1"/>
</dbReference>
<keyword evidence="8" id="KW-0378">Hydrolase</keyword>
<evidence type="ECO:0000313" key="9">
    <source>
        <dbReference type="Proteomes" id="UP000256650"/>
    </source>
</evidence>
<evidence type="ECO:0000256" key="1">
    <source>
        <dbReference type="ARBA" id="ARBA00017574"/>
    </source>
</evidence>
<dbReference type="PANTHER" id="PTHR11638:SF111">
    <property type="entry name" value="ATP-DEPENDENT CLP PROTEASE ATP-BINDING SUBUNIT CLPA"/>
    <property type="match status" value="1"/>
</dbReference>
<dbReference type="Pfam" id="PF07724">
    <property type="entry name" value="AAA_2"/>
    <property type="match status" value="1"/>
</dbReference>
<dbReference type="Pfam" id="PF00004">
    <property type="entry name" value="AAA"/>
    <property type="match status" value="1"/>
</dbReference>
<dbReference type="PROSITE" id="PS00870">
    <property type="entry name" value="CLPAB_1"/>
    <property type="match status" value="1"/>
</dbReference>
<dbReference type="Gene3D" id="3.40.50.300">
    <property type="entry name" value="P-loop containing nucleotide triphosphate hydrolases"/>
    <property type="match status" value="2"/>
</dbReference>
<dbReference type="GO" id="GO:0005737">
    <property type="term" value="C:cytoplasm"/>
    <property type="evidence" value="ECO:0007669"/>
    <property type="project" value="TreeGrafter"/>
</dbReference>
<keyword evidence="5" id="KW-0143">Chaperone</keyword>
<dbReference type="OrthoDB" id="9803641at2"/>
<dbReference type="Pfam" id="PF10431">
    <property type="entry name" value="ClpB_D2-small"/>
    <property type="match status" value="1"/>
</dbReference>
<evidence type="ECO:0000313" key="8">
    <source>
        <dbReference type="EMBL" id="RDU64357.1"/>
    </source>
</evidence>
<dbReference type="InterPro" id="IPR019489">
    <property type="entry name" value="Clp_ATPase_C"/>
</dbReference>
<reference evidence="8 9" key="1">
    <citation type="submission" date="2018-04" db="EMBL/GenBank/DDBJ databases">
        <title>Novel Campyloabacter and Helicobacter Species and Strains.</title>
        <authorList>
            <person name="Mannion A.J."/>
            <person name="Shen Z."/>
            <person name="Fox J.G."/>
        </authorList>
    </citation>
    <scope>NUCLEOTIDE SEQUENCE [LARGE SCALE GENOMIC DNA]</scope>
    <source>
        <strain evidence="8 9">MIT 99-5101</strain>
    </source>
</reference>
<dbReference type="InterPro" id="IPR027417">
    <property type="entry name" value="P-loop_NTPase"/>
</dbReference>
<keyword evidence="2 6" id="KW-0677">Repeat</keyword>
<dbReference type="SUPFAM" id="SSF52540">
    <property type="entry name" value="P-loop containing nucleoside triphosphate hydrolases"/>
    <property type="match status" value="2"/>
</dbReference>
<dbReference type="InterPro" id="IPR004176">
    <property type="entry name" value="Clp_R_N"/>
</dbReference>
<keyword evidence="3" id="KW-0547">Nucleotide-binding</keyword>
<dbReference type="InterPro" id="IPR036628">
    <property type="entry name" value="Clp_N_dom_sf"/>
</dbReference>
<accession>A0A3D8IGH9</accession>